<reference evidence="2" key="1">
    <citation type="submission" date="2021-07" db="EMBL/GenBank/DDBJ databases">
        <authorList>
            <person name="Durling M."/>
        </authorList>
    </citation>
    <scope>NUCLEOTIDE SEQUENCE</scope>
</reference>
<comment type="caution">
    <text evidence="2">The sequence shown here is derived from an EMBL/GenBank/DDBJ whole genome shotgun (WGS) entry which is preliminary data.</text>
</comment>
<accession>A0A9N9LXU4</accession>
<feature type="region of interest" description="Disordered" evidence="1">
    <location>
        <begin position="1"/>
        <end position="34"/>
    </location>
</feature>
<feature type="region of interest" description="Disordered" evidence="1">
    <location>
        <begin position="257"/>
        <end position="282"/>
    </location>
</feature>
<organism evidence="2 3">
    <name type="scientific">Hymenoscyphus albidus</name>
    <dbReference type="NCBI Taxonomy" id="595503"/>
    <lineage>
        <taxon>Eukaryota</taxon>
        <taxon>Fungi</taxon>
        <taxon>Dikarya</taxon>
        <taxon>Ascomycota</taxon>
        <taxon>Pezizomycotina</taxon>
        <taxon>Leotiomycetes</taxon>
        <taxon>Helotiales</taxon>
        <taxon>Helotiaceae</taxon>
        <taxon>Hymenoscyphus</taxon>
    </lineage>
</organism>
<proteinExistence type="predicted"/>
<sequence>MSQTLPPAKFKRTTSSPSLPQDSTTMDRSNYTPHDCYSEYQERTQAQEQAVKPSLLNFDPLSQLPPWLVHPERLSNDAIYYSNSSPWYQIQLQNARRNPNSPIYSQQSSPTFRSEGEEEEHHEESKFMAKEGVQSSNAKDEGGFENEPEAKNGEEDGNVESDEEWQHESLYHSGSTIKAHTKEAGSWLATSLELLNLSRKTDEKLHTKSPGAEEGKEGNAERGNRLYERWNPGAHEGKLRKSQIDETLLYEKRLSKSQEEIAEGKRGEEKKIPGTPPTEHRL</sequence>
<feature type="compositionally biased region" description="Polar residues" evidence="1">
    <location>
        <begin position="97"/>
        <end position="112"/>
    </location>
</feature>
<evidence type="ECO:0000313" key="2">
    <source>
        <dbReference type="EMBL" id="CAG8983285.1"/>
    </source>
</evidence>
<dbReference type="EMBL" id="CAJVRM010000720">
    <property type="protein sequence ID" value="CAG8983285.1"/>
    <property type="molecule type" value="Genomic_DNA"/>
</dbReference>
<feature type="compositionally biased region" description="Polar residues" evidence="1">
    <location>
        <begin position="13"/>
        <end position="32"/>
    </location>
</feature>
<protein>
    <submittedName>
        <fullName evidence="2">Uncharacterized protein</fullName>
    </submittedName>
</protein>
<evidence type="ECO:0000313" key="3">
    <source>
        <dbReference type="Proteomes" id="UP000701801"/>
    </source>
</evidence>
<dbReference type="AlphaFoldDB" id="A0A9N9LXU4"/>
<feature type="compositionally biased region" description="Basic and acidic residues" evidence="1">
    <location>
        <begin position="235"/>
        <end position="245"/>
    </location>
</feature>
<dbReference type="OrthoDB" id="10428738at2759"/>
<keyword evidence="3" id="KW-1185">Reference proteome</keyword>
<feature type="compositionally biased region" description="Basic and acidic residues" evidence="1">
    <location>
        <begin position="138"/>
        <end position="154"/>
    </location>
</feature>
<feature type="compositionally biased region" description="Basic and acidic residues" evidence="1">
    <location>
        <begin position="199"/>
        <end position="228"/>
    </location>
</feature>
<dbReference type="Proteomes" id="UP000701801">
    <property type="component" value="Unassembled WGS sequence"/>
</dbReference>
<evidence type="ECO:0000256" key="1">
    <source>
        <dbReference type="SAM" id="MobiDB-lite"/>
    </source>
</evidence>
<feature type="region of interest" description="Disordered" evidence="1">
    <location>
        <begin position="198"/>
        <end position="245"/>
    </location>
</feature>
<name>A0A9N9LXU4_9HELO</name>
<gene>
    <name evidence="2" type="ORF">HYALB_00002722</name>
</gene>
<feature type="region of interest" description="Disordered" evidence="1">
    <location>
        <begin position="97"/>
        <end position="177"/>
    </location>
</feature>